<sequence>MREELEQVVLKMKEMNLSLEELLNQNKNLGFSEDVVTVIDSAAQKPLKFQSSKYWTGDF</sequence>
<reference evidence="1 2" key="1">
    <citation type="journal article" date="2018" name="Front. Microbiol.">
        <title>Description and Comparative Genomics of Macrococcus caseolyticus subsp. hominis subsp. nov., Macrococcus goetzii sp. nov., Macrococcus epidermidis sp. nov., and Macrococcus bohemicus sp. nov., Novel Macrococci From Human Clinical Material With Virulence Potential and Suspected Uptake of Foreign DNA by Natural Transformation.</title>
        <authorList>
            <person name="Maslanova I."/>
            <person name="Wertheimer Z."/>
            <person name="Sedlacek I."/>
            <person name="Svec P."/>
            <person name="Indrakova A."/>
            <person name="Kovarovic V."/>
            <person name="Schumann P."/>
            <person name="Sproer C."/>
            <person name="Kralova S."/>
            <person name="Sedo O."/>
            <person name="Kristofova L."/>
            <person name="Vrbovska V."/>
            <person name="Fuzik T."/>
            <person name="Petras P."/>
            <person name="Zdrahal Z."/>
            <person name="Ruzickova V."/>
            <person name="Doskar J."/>
            <person name="Pantucek R."/>
        </authorList>
    </citation>
    <scope>NUCLEOTIDE SEQUENCE [LARGE SCALE GENOMIC DNA]</scope>
    <source>
        <strain evidence="1 2">CCM 4927</strain>
    </source>
</reference>
<keyword evidence="2" id="KW-1185">Reference proteome</keyword>
<proteinExistence type="predicted"/>
<dbReference type="EMBL" id="MJBI02000004">
    <property type="protein sequence ID" value="RAI80105.1"/>
    <property type="molecule type" value="Genomic_DNA"/>
</dbReference>
<dbReference type="Proteomes" id="UP000229523">
    <property type="component" value="Unassembled WGS sequence"/>
</dbReference>
<accession>A0A2G5NLQ1</accession>
<evidence type="ECO:0000313" key="2">
    <source>
        <dbReference type="Proteomes" id="UP000229523"/>
    </source>
</evidence>
<dbReference type="AlphaFoldDB" id="A0A2G5NLQ1"/>
<organism evidence="1 2">
    <name type="scientific">Macrococcoides goetzii</name>
    <dbReference type="NCBI Taxonomy" id="1891097"/>
    <lineage>
        <taxon>Bacteria</taxon>
        <taxon>Bacillati</taxon>
        <taxon>Bacillota</taxon>
        <taxon>Bacilli</taxon>
        <taxon>Bacillales</taxon>
        <taxon>Staphylococcaceae</taxon>
        <taxon>Macrococcoides</taxon>
    </lineage>
</organism>
<evidence type="ECO:0000313" key="1">
    <source>
        <dbReference type="EMBL" id="RAI80105.1"/>
    </source>
</evidence>
<comment type="caution">
    <text evidence="1">The sequence shown here is derived from an EMBL/GenBank/DDBJ whole genome shotgun (WGS) entry which is preliminary data.</text>
</comment>
<gene>
    <name evidence="1" type="ORF">BFS35_009990</name>
</gene>
<dbReference type="RefSeq" id="WP_096075873.1">
    <property type="nucleotide sequence ID" value="NZ_MJBI02000004.1"/>
</dbReference>
<name>A0A2G5NLQ1_9STAP</name>
<protein>
    <submittedName>
        <fullName evidence="1">Uncharacterized protein</fullName>
    </submittedName>
</protein>